<accession>A0A6A4LJZ3</accession>
<dbReference type="InterPro" id="IPR021916">
    <property type="entry name" value="DUF3527"/>
</dbReference>
<dbReference type="EMBL" id="QEFC01001168">
    <property type="protein sequence ID" value="KAE9459583.1"/>
    <property type="molecule type" value="Genomic_DNA"/>
</dbReference>
<keyword evidence="1" id="KW-0812">Transmembrane</keyword>
<keyword evidence="1" id="KW-1133">Transmembrane helix</keyword>
<gene>
    <name evidence="2" type="ORF">C3L33_08552</name>
</gene>
<feature type="transmembrane region" description="Helical" evidence="1">
    <location>
        <begin position="66"/>
        <end position="85"/>
    </location>
</feature>
<evidence type="ECO:0000256" key="1">
    <source>
        <dbReference type="SAM" id="Phobius"/>
    </source>
</evidence>
<name>A0A6A4LJZ3_9ERIC</name>
<keyword evidence="3" id="KW-1185">Reference proteome</keyword>
<organism evidence="2 3">
    <name type="scientific">Rhododendron williamsianum</name>
    <dbReference type="NCBI Taxonomy" id="262921"/>
    <lineage>
        <taxon>Eukaryota</taxon>
        <taxon>Viridiplantae</taxon>
        <taxon>Streptophyta</taxon>
        <taxon>Embryophyta</taxon>
        <taxon>Tracheophyta</taxon>
        <taxon>Spermatophyta</taxon>
        <taxon>Magnoliopsida</taxon>
        <taxon>eudicotyledons</taxon>
        <taxon>Gunneridae</taxon>
        <taxon>Pentapetalae</taxon>
        <taxon>asterids</taxon>
        <taxon>Ericales</taxon>
        <taxon>Ericaceae</taxon>
        <taxon>Ericoideae</taxon>
        <taxon>Rhodoreae</taxon>
        <taxon>Rhododendron</taxon>
    </lineage>
</organism>
<feature type="non-terminal residue" evidence="2">
    <location>
        <position position="1"/>
    </location>
</feature>
<sequence>MYKGRVAKSDQQQHPNLLDLSAVNVVTPCGNHGLPSTDSRGPSPLLDRWRLGGGCDCGGWDIACPLTFLAIPIFAVLMITGSWTVSRLWNFLSSVHGEEVANLLEAAVQEEEKRKVSKKIEEIQPSVKLNPPFSPMSRV</sequence>
<proteinExistence type="predicted"/>
<comment type="caution">
    <text evidence="2">The sequence shown here is derived from an EMBL/GenBank/DDBJ whole genome shotgun (WGS) entry which is preliminary data.</text>
</comment>
<dbReference type="PANTHER" id="PTHR31390:SF0">
    <property type="entry name" value="DOMAIN PROTEIN, PUTATIVE (DUF3527)-RELATED"/>
    <property type="match status" value="1"/>
</dbReference>
<evidence type="ECO:0000313" key="2">
    <source>
        <dbReference type="EMBL" id="KAE9459583.1"/>
    </source>
</evidence>
<dbReference type="PANTHER" id="PTHR31390">
    <property type="entry name" value="EXPRESSED PROTEIN"/>
    <property type="match status" value="1"/>
</dbReference>
<dbReference type="Pfam" id="PF12043">
    <property type="entry name" value="DUF3527"/>
    <property type="match status" value="1"/>
</dbReference>
<reference evidence="2 3" key="1">
    <citation type="journal article" date="2019" name="Genome Biol. Evol.">
        <title>The Rhododendron genome and chromosomal organization provide insight into shared whole-genome duplications across the heath family (Ericaceae).</title>
        <authorList>
            <person name="Soza V.L."/>
            <person name="Lindsley D."/>
            <person name="Waalkes A."/>
            <person name="Ramage E."/>
            <person name="Patwardhan R.P."/>
            <person name="Burton J.N."/>
            <person name="Adey A."/>
            <person name="Kumar A."/>
            <person name="Qiu R."/>
            <person name="Shendure J."/>
            <person name="Hall B."/>
        </authorList>
    </citation>
    <scope>NUCLEOTIDE SEQUENCE [LARGE SCALE GENOMIC DNA]</scope>
    <source>
        <strain evidence="2">RSF 1966-606</strain>
    </source>
</reference>
<keyword evidence="1" id="KW-0472">Membrane</keyword>
<dbReference type="Proteomes" id="UP000428333">
    <property type="component" value="Linkage Group LG05"/>
</dbReference>
<dbReference type="OrthoDB" id="767438at2759"/>
<dbReference type="AlphaFoldDB" id="A0A6A4LJZ3"/>
<protein>
    <submittedName>
        <fullName evidence="2">Uncharacterized protein</fullName>
    </submittedName>
</protein>
<evidence type="ECO:0000313" key="3">
    <source>
        <dbReference type="Proteomes" id="UP000428333"/>
    </source>
</evidence>